<name>A0AAW0FG93_9APHY</name>
<gene>
    <name evidence="1" type="ORF">QCA50_016377</name>
</gene>
<comment type="caution">
    <text evidence="1">The sequence shown here is derived from an EMBL/GenBank/DDBJ whole genome shotgun (WGS) entry which is preliminary data.</text>
</comment>
<evidence type="ECO:0000313" key="2">
    <source>
        <dbReference type="Proteomes" id="UP001385951"/>
    </source>
</evidence>
<reference evidence="1 2" key="1">
    <citation type="submission" date="2022-09" db="EMBL/GenBank/DDBJ databases">
        <authorList>
            <person name="Palmer J.M."/>
        </authorList>
    </citation>
    <scope>NUCLEOTIDE SEQUENCE [LARGE SCALE GENOMIC DNA]</scope>
    <source>
        <strain evidence="1 2">DSM 7382</strain>
    </source>
</reference>
<accession>A0AAW0FG93</accession>
<organism evidence="1 2">
    <name type="scientific">Cerrena zonata</name>
    <dbReference type="NCBI Taxonomy" id="2478898"/>
    <lineage>
        <taxon>Eukaryota</taxon>
        <taxon>Fungi</taxon>
        <taxon>Dikarya</taxon>
        <taxon>Basidiomycota</taxon>
        <taxon>Agaricomycotina</taxon>
        <taxon>Agaricomycetes</taxon>
        <taxon>Polyporales</taxon>
        <taxon>Cerrenaceae</taxon>
        <taxon>Cerrena</taxon>
    </lineage>
</organism>
<proteinExistence type="predicted"/>
<dbReference type="AlphaFoldDB" id="A0AAW0FG93"/>
<sequence length="239" mass="27616">MLGHRLLQASGLAHYYPEPPPEVPNLEYSSDNLDQVPGIIIEGEFMYRSKNPLQFPHRIGLFRPFVDHPFIGFNDRIWLRIAGVPDPEFIREPSLYSLRGWIVGVHFATSDFVEFVILGVFEKALQIIFLDVLNNYVDKTRCPPLLYTLGNIQYWSYMSIDNIEARAKVVQNVDDDLTKWSRTYRIIQANLMRLRCTPSRIVIFIDPITYPELYAAFFYIIEIPAEAAANIPEGARVTF</sequence>
<protein>
    <submittedName>
        <fullName evidence="1">Uncharacterized protein</fullName>
    </submittedName>
</protein>
<dbReference type="Proteomes" id="UP001385951">
    <property type="component" value="Unassembled WGS sequence"/>
</dbReference>
<evidence type="ECO:0000313" key="1">
    <source>
        <dbReference type="EMBL" id="KAK7680595.1"/>
    </source>
</evidence>
<dbReference type="EMBL" id="JASBNA010000048">
    <property type="protein sequence ID" value="KAK7680595.1"/>
    <property type="molecule type" value="Genomic_DNA"/>
</dbReference>
<keyword evidence="2" id="KW-1185">Reference proteome</keyword>